<comment type="caution">
    <text evidence="1">The sequence shown here is derived from an EMBL/GenBank/DDBJ whole genome shotgun (WGS) entry which is preliminary data.</text>
</comment>
<reference evidence="1 2" key="1">
    <citation type="submission" date="2023-07" db="EMBL/GenBank/DDBJ databases">
        <title>Genomic Encyclopedia of Type Strains, Phase IV (KMG-IV): sequencing the most valuable type-strain genomes for metagenomic binning, comparative biology and taxonomic classification.</title>
        <authorList>
            <person name="Goeker M."/>
        </authorList>
    </citation>
    <scope>NUCLEOTIDE SEQUENCE [LARGE SCALE GENOMIC DNA]</scope>
    <source>
        <strain evidence="1 2">DSM 1400</strain>
    </source>
</reference>
<proteinExistence type="predicted"/>
<evidence type="ECO:0000313" key="2">
    <source>
        <dbReference type="Proteomes" id="UP001224418"/>
    </source>
</evidence>
<dbReference type="RefSeq" id="WP_111940950.1">
    <property type="nucleotide sequence ID" value="NZ_BAAACJ010000030.1"/>
</dbReference>
<organism evidence="1 2">
    <name type="scientific">Hathewaya limosa</name>
    <name type="common">Clostridium limosum</name>
    <dbReference type="NCBI Taxonomy" id="1536"/>
    <lineage>
        <taxon>Bacteria</taxon>
        <taxon>Bacillati</taxon>
        <taxon>Bacillota</taxon>
        <taxon>Clostridia</taxon>
        <taxon>Eubacteriales</taxon>
        <taxon>Clostridiaceae</taxon>
        <taxon>Hathewaya</taxon>
    </lineage>
</organism>
<dbReference type="EMBL" id="JAUSWN010000013">
    <property type="protein sequence ID" value="MDQ0479939.1"/>
    <property type="molecule type" value="Genomic_DNA"/>
</dbReference>
<keyword evidence="2" id="KW-1185">Reference proteome</keyword>
<name>A0ABU0JSB2_HATLI</name>
<dbReference type="Proteomes" id="UP001224418">
    <property type="component" value="Unassembled WGS sequence"/>
</dbReference>
<accession>A0ABU0JSB2</accession>
<evidence type="ECO:0000313" key="1">
    <source>
        <dbReference type="EMBL" id="MDQ0479939.1"/>
    </source>
</evidence>
<protein>
    <submittedName>
        <fullName evidence="1">Uncharacterized protein</fullName>
    </submittedName>
</protein>
<gene>
    <name evidence="1" type="ORF">QOZ93_001682</name>
</gene>
<sequence length="109" mass="12298">MTYRRVIQNYYSDIGNLSDLLTKLVGVYGTLIGGADTLNKIALSSKGDIKKALKRANELGNIIDGLINSLENSTKNYSQYSDIKSKIVKEYMDEKTVLKEIEEELKFKD</sequence>